<evidence type="ECO:0000313" key="2">
    <source>
        <dbReference type="Proteomes" id="UP000492821"/>
    </source>
</evidence>
<feature type="compositionally biased region" description="Basic residues" evidence="1">
    <location>
        <begin position="95"/>
        <end position="112"/>
    </location>
</feature>
<dbReference type="AlphaFoldDB" id="A0A7E4V6R7"/>
<protein>
    <submittedName>
        <fullName evidence="3">Serine/arginine repetitive matrix protein 2</fullName>
    </submittedName>
</protein>
<sequence>MDIRRRRGSTRSEVDSDNSDRSRDSSRRRRRVRKSVAARRTSRPVRGQRRPRVSRSSGQARVARQPVRRVAPRAQPQPESSYEDEEVNSVASSRASRRAPVRRRAAPRRVARRASSSRSGSSTGRRRRAYVRRLANSNSSRRGRRGRTPVRSVRSVPRDAGVQRYYPNASPAPSSSRRAPRSNLRFREPVAADSMDSSFSAPVKPFNPSGFSTPLQVNRNRRVDFGASPSPVATPSSARRSRITGREPTPCPTSATKQARHRYNRLGSVDYYQPQSLFSDDSSGDEDVFEQENSSFFRTPPTRETLRIRAREQTPMPTSATRQARHRYPRMRSLSSSDDEYAPQELFPAEPKPTPSFIRRRQMAPIPQPDIAVEGSASEGEGQAVNNVVHAGATPNQSFQYNQSDDEENLLPVGGPNPQ</sequence>
<dbReference type="WBParaSite" id="Pan_g17306.t1">
    <property type="protein sequence ID" value="Pan_g17306.t1"/>
    <property type="gene ID" value="Pan_g17306"/>
</dbReference>
<organism evidence="2 3">
    <name type="scientific">Panagrellus redivivus</name>
    <name type="common">Microworm</name>
    <dbReference type="NCBI Taxonomy" id="6233"/>
    <lineage>
        <taxon>Eukaryota</taxon>
        <taxon>Metazoa</taxon>
        <taxon>Ecdysozoa</taxon>
        <taxon>Nematoda</taxon>
        <taxon>Chromadorea</taxon>
        <taxon>Rhabditida</taxon>
        <taxon>Tylenchina</taxon>
        <taxon>Panagrolaimomorpha</taxon>
        <taxon>Panagrolaimoidea</taxon>
        <taxon>Panagrolaimidae</taxon>
        <taxon>Panagrellus</taxon>
    </lineage>
</organism>
<reference evidence="3" key="2">
    <citation type="submission" date="2020-10" db="UniProtKB">
        <authorList>
            <consortium name="WormBaseParasite"/>
        </authorList>
    </citation>
    <scope>IDENTIFICATION</scope>
</reference>
<evidence type="ECO:0000256" key="1">
    <source>
        <dbReference type="SAM" id="MobiDB-lite"/>
    </source>
</evidence>
<accession>A0A7E4V6R7</accession>
<feature type="compositionally biased region" description="Low complexity" evidence="1">
    <location>
        <begin position="227"/>
        <end position="238"/>
    </location>
</feature>
<proteinExistence type="predicted"/>
<feature type="compositionally biased region" description="Basic residues" evidence="1">
    <location>
        <begin position="26"/>
        <end position="53"/>
    </location>
</feature>
<feature type="compositionally biased region" description="Basic and acidic residues" evidence="1">
    <location>
        <begin position="10"/>
        <end position="25"/>
    </location>
</feature>
<evidence type="ECO:0000313" key="3">
    <source>
        <dbReference type="WBParaSite" id="Pan_g17306.t1"/>
    </source>
</evidence>
<dbReference type="Proteomes" id="UP000492821">
    <property type="component" value="Unassembled WGS sequence"/>
</dbReference>
<feature type="region of interest" description="Disordered" evidence="1">
    <location>
        <begin position="1"/>
        <end position="261"/>
    </location>
</feature>
<feature type="compositionally biased region" description="Low complexity" evidence="1">
    <location>
        <begin position="113"/>
        <end position="123"/>
    </location>
</feature>
<name>A0A7E4V6R7_PANRE</name>
<reference evidence="2" key="1">
    <citation type="journal article" date="2013" name="Genetics">
        <title>The draft genome and transcriptome of Panagrellus redivivus are shaped by the harsh demands of a free-living lifestyle.</title>
        <authorList>
            <person name="Srinivasan J."/>
            <person name="Dillman A.R."/>
            <person name="Macchietto M.G."/>
            <person name="Heikkinen L."/>
            <person name="Lakso M."/>
            <person name="Fracchia K.M."/>
            <person name="Antoshechkin I."/>
            <person name="Mortazavi A."/>
            <person name="Wong G."/>
            <person name="Sternberg P.W."/>
        </authorList>
    </citation>
    <scope>NUCLEOTIDE SEQUENCE [LARGE SCALE GENOMIC DNA]</scope>
    <source>
        <strain evidence="2">MT8872</strain>
    </source>
</reference>
<keyword evidence="2" id="KW-1185">Reference proteome</keyword>
<feature type="compositionally biased region" description="Polar residues" evidence="1">
    <location>
        <begin position="394"/>
        <end position="403"/>
    </location>
</feature>
<feature type="compositionally biased region" description="Polar residues" evidence="1">
    <location>
        <begin position="209"/>
        <end position="218"/>
    </location>
</feature>
<feature type="region of interest" description="Disordered" evidence="1">
    <location>
        <begin position="275"/>
        <end position="294"/>
    </location>
</feature>
<feature type="region of interest" description="Disordered" evidence="1">
    <location>
        <begin position="311"/>
        <end position="419"/>
    </location>
</feature>